<dbReference type="Pfam" id="PF00037">
    <property type="entry name" value="Fer4"/>
    <property type="match status" value="1"/>
</dbReference>
<sequence>MRTAKDRLHRVLVIGATPAGIAAANKLGEMGIPVTLIDRDPDLNEKLAREEWRLSSGLLLNYAHRPGLLRILKNPRIRCILPGEVQSIKHTPQGFCARYRKNPTFVDPERCTLCGRCAEVCPAAAGDGTRPIRYNGRQSLPGRPFIDKRRKPLCQANCPLGVNVQGYVALIRVGRFAEALELIRRDNVLPGICGRVCTHPCEAACRRNELDAPLAIRDLKRFAADHAGTEPQRPLVPQSAGRSESVAIVGSGPAGLAAAADLARWGYPVTVFEKESLPGGLLRFGMGPHRLPRDILDREIGAIERMGVSIRTSSAIDMRTDIPGLLESHAAVILTTGAWTDRKLGVPGEALERVEGCLEFLGRLYRGEIAALHESVAVIGDGNAAFDVARACVRLGAKVTILSWFPEDLIPADPDEVIAAREEGIAIVDRAKVVEFLGGGGKLSGLRCVETKPGEPDANGIPWPVPVPGGKSFEAAFDRAVVAIGQVADREGFEGCIELTRSGTIRTDNDRMTSLADVYAAGDAVTGASSVVRAMASGREAALAVHCRLSGEARPHHLPNRPEDRDFPPIAPDLPSIARVKMPERQPMARKDGFVEVALGLDETQACSEAARCLQCGICSECLQCAEYCISPNTIMHDDRVSEGVEHAGVVIIADPEAAPAVKGEDVLRAYSTKSAREDAHAMMMRGFAAAAEAMVMVGGGVQRLRGHGLSISPPDPQLSADLRIGVFVCRCNDAYGWPAELNHYAEELGARPNVEVLEVIASACSPEGSAAILRTIREKGLTRIVLASCVCCPLDFICSACTDQRARLKNSLFHGTGVTRAMAETCNLRGEVLRLLRTDPQLAMKRFKGLLDRSIGRARKLKSMPSPARPYNFTTAVIGDSEAALKSALTLARTGMEVFLFGTVGEPLAEQLDHPNIHNFRGSAVTSLRGTVGNFQVIVETDGSLQVFHVGAVILGEESRRRVPYVPMTELPPHPVESRMQKRGMTGTPYFFPGATSIPGLFLANPPGIKLSERIKGTASAILAASVMPRSPRQNKGYTVSVDESRCRGCGRCLQACPYQAISFRKNGLGGSHAVVDEALCKGCGNCISVCPSDAADSPYRDQLFLEQMIEEILS</sequence>
<proteinExistence type="predicted"/>
<dbReference type="eggNOG" id="COG0493">
    <property type="taxonomic scope" value="Bacteria"/>
</dbReference>
<dbReference type="Gene3D" id="3.30.70.20">
    <property type="match status" value="1"/>
</dbReference>
<dbReference type="InParanoid" id="A0LE65"/>
<keyword evidence="2" id="KW-0408">Iron</keyword>
<dbReference type="InterPro" id="IPR023753">
    <property type="entry name" value="FAD/NAD-binding_dom"/>
</dbReference>
<dbReference type="Pfam" id="PF07992">
    <property type="entry name" value="Pyr_redox_2"/>
    <property type="match status" value="1"/>
</dbReference>
<dbReference type="GO" id="GO:0046872">
    <property type="term" value="F:metal ion binding"/>
    <property type="evidence" value="ECO:0007669"/>
    <property type="project" value="UniProtKB-KW"/>
</dbReference>
<dbReference type="GO" id="GO:0016491">
    <property type="term" value="F:oxidoreductase activity"/>
    <property type="evidence" value="ECO:0007669"/>
    <property type="project" value="InterPro"/>
</dbReference>
<feature type="domain" description="4Fe-4S ferredoxin-type" evidence="4">
    <location>
        <begin position="102"/>
        <end position="131"/>
    </location>
</feature>
<keyword evidence="1" id="KW-0479">Metal-binding</keyword>
<evidence type="ECO:0000256" key="1">
    <source>
        <dbReference type="ARBA" id="ARBA00022723"/>
    </source>
</evidence>
<evidence type="ECO:0000259" key="4">
    <source>
        <dbReference type="PROSITE" id="PS51379"/>
    </source>
</evidence>
<dbReference type="GO" id="GO:0051536">
    <property type="term" value="F:iron-sulfur cluster binding"/>
    <property type="evidence" value="ECO:0007669"/>
    <property type="project" value="UniProtKB-KW"/>
</dbReference>
<evidence type="ECO:0000256" key="2">
    <source>
        <dbReference type="ARBA" id="ARBA00023004"/>
    </source>
</evidence>
<dbReference type="PANTHER" id="PTHR42783:SF3">
    <property type="entry name" value="GLUTAMATE SYNTHASE [NADPH] SMALL CHAIN-RELATED"/>
    <property type="match status" value="1"/>
</dbReference>
<gene>
    <name evidence="5" type="ordered locus">Sfum_0014</name>
</gene>
<dbReference type="InterPro" id="IPR009051">
    <property type="entry name" value="Helical_ferredxn"/>
</dbReference>
<dbReference type="InterPro" id="IPR036188">
    <property type="entry name" value="FAD/NAD-bd_sf"/>
</dbReference>
<dbReference type="InterPro" id="IPR028261">
    <property type="entry name" value="DPD_II"/>
</dbReference>
<organism evidence="5 6">
    <name type="scientific">Syntrophobacter fumaroxidans (strain DSM 10017 / MPOB)</name>
    <dbReference type="NCBI Taxonomy" id="335543"/>
    <lineage>
        <taxon>Bacteria</taxon>
        <taxon>Pseudomonadati</taxon>
        <taxon>Thermodesulfobacteriota</taxon>
        <taxon>Syntrophobacteria</taxon>
        <taxon>Syntrophobacterales</taxon>
        <taxon>Syntrophobacteraceae</taxon>
        <taxon>Syntrophobacter</taxon>
    </lineage>
</organism>
<reference evidence="5 6" key="1">
    <citation type="submission" date="2006-10" db="EMBL/GenBank/DDBJ databases">
        <title>Complete sequence of Syntrophobacter fumaroxidans MPOB.</title>
        <authorList>
            <consortium name="US DOE Joint Genome Institute"/>
            <person name="Copeland A."/>
            <person name="Lucas S."/>
            <person name="Lapidus A."/>
            <person name="Barry K."/>
            <person name="Detter J.C."/>
            <person name="Glavina del Rio T."/>
            <person name="Hammon N."/>
            <person name="Israni S."/>
            <person name="Pitluck S."/>
            <person name="Goltsman E.G."/>
            <person name="Martinez M."/>
            <person name="Schmutz J."/>
            <person name="Larimer F."/>
            <person name="Land M."/>
            <person name="Hauser L."/>
            <person name="Kyrpides N."/>
            <person name="Kim E."/>
            <person name="Boone D.R."/>
            <person name="Brockman F."/>
            <person name="Culley D."/>
            <person name="Ferry J."/>
            <person name="Gunsalus R."/>
            <person name="McInerney M.J."/>
            <person name="Morrison M."/>
            <person name="Plugge C."/>
            <person name="Rohlin L."/>
            <person name="Scholten J."/>
            <person name="Sieber J."/>
            <person name="Stams A.J.M."/>
            <person name="Worm P."/>
            <person name="Henstra A.M."/>
            <person name="Richardson P."/>
        </authorList>
    </citation>
    <scope>NUCLEOTIDE SEQUENCE [LARGE SCALE GENOMIC DNA]</scope>
    <source>
        <strain evidence="6">DSM 10017 / MPOB</strain>
    </source>
</reference>
<dbReference type="Pfam" id="PF14691">
    <property type="entry name" value="Fer4_20"/>
    <property type="match status" value="1"/>
</dbReference>
<dbReference type="InterPro" id="IPR017896">
    <property type="entry name" value="4Fe4S_Fe-S-bd"/>
</dbReference>
<keyword evidence="6" id="KW-1185">Reference proteome</keyword>
<name>A0LE65_SYNFM</name>
<dbReference type="SUPFAM" id="SSF46548">
    <property type="entry name" value="alpha-helical ferredoxin"/>
    <property type="match status" value="2"/>
</dbReference>
<feature type="domain" description="4Fe-4S ferredoxin-type" evidence="4">
    <location>
        <begin position="1073"/>
        <end position="1102"/>
    </location>
</feature>
<dbReference type="KEGG" id="sfu:Sfum_0014"/>
<dbReference type="AlphaFoldDB" id="A0LE65"/>
<dbReference type="EMBL" id="CP000478">
    <property type="protein sequence ID" value="ABK15717.1"/>
    <property type="molecule type" value="Genomic_DNA"/>
</dbReference>
<dbReference type="Gene3D" id="3.50.50.60">
    <property type="entry name" value="FAD/NAD(P)-binding domain"/>
    <property type="match status" value="3"/>
</dbReference>
<dbReference type="HOGENOM" id="CLU_009346_0_0_7"/>
<keyword evidence="3" id="KW-0411">Iron-sulfur</keyword>
<dbReference type="InterPro" id="IPR017900">
    <property type="entry name" value="4Fe4S_Fe_S_CS"/>
</dbReference>
<dbReference type="Pfam" id="PF12838">
    <property type="entry name" value="Fer4_7"/>
    <property type="match status" value="1"/>
</dbReference>
<dbReference type="OrthoDB" id="9803192at2"/>
<dbReference type="SUPFAM" id="SSF54862">
    <property type="entry name" value="4Fe-4S ferredoxins"/>
    <property type="match status" value="1"/>
</dbReference>
<evidence type="ECO:0000256" key="3">
    <source>
        <dbReference type="ARBA" id="ARBA00023014"/>
    </source>
</evidence>
<dbReference type="SUPFAM" id="SSF51971">
    <property type="entry name" value="Nucleotide-binding domain"/>
    <property type="match status" value="2"/>
</dbReference>
<evidence type="ECO:0000313" key="5">
    <source>
        <dbReference type="EMBL" id="ABK15717.1"/>
    </source>
</evidence>
<dbReference type="Proteomes" id="UP000001784">
    <property type="component" value="Chromosome"/>
</dbReference>
<protein>
    <submittedName>
        <fullName evidence="5">4Fe-4S ferredoxin, iron-sulfur binding domain protein</fullName>
    </submittedName>
</protein>
<dbReference type="PRINTS" id="PR00368">
    <property type="entry name" value="FADPNR"/>
</dbReference>
<dbReference type="PANTHER" id="PTHR42783">
    <property type="entry name" value="GLUTAMATE SYNTHASE [NADPH] SMALL CHAIN"/>
    <property type="match status" value="1"/>
</dbReference>
<dbReference type="PROSITE" id="PS51379">
    <property type="entry name" value="4FE4S_FER_2"/>
    <property type="match status" value="3"/>
</dbReference>
<dbReference type="Gene3D" id="1.10.1060.10">
    <property type="entry name" value="Alpha-helical ferredoxin"/>
    <property type="match status" value="1"/>
</dbReference>
<dbReference type="PRINTS" id="PR00469">
    <property type="entry name" value="PNDRDTASEII"/>
</dbReference>
<dbReference type="eggNOG" id="COG1148">
    <property type="taxonomic scope" value="Bacteria"/>
</dbReference>
<accession>A0LE65</accession>
<dbReference type="PROSITE" id="PS00198">
    <property type="entry name" value="4FE4S_FER_1"/>
    <property type="match status" value="3"/>
</dbReference>
<dbReference type="SUPFAM" id="SSF51905">
    <property type="entry name" value="FAD/NAD(P)-binding domain"/>
    <property type="match status" value="2"/>
</dbReference>
<dbReference type="STRING" id="335543.Sfum_0014"/>
<evidence type="ECO:0000313" key="6">
    <source>
        <dbReference type="Proteomes" id="UP000001784"/>
    </source>
</evidence>
<dbReference type="RefSeq" id="WP_011696890.1">
    <property type="nucleotide sequence ID" value="NC_008554.1"/>
</dbReference>
<feature type="domain" description="4Fe-4S ferredoxin-type" evidence="4">
    <location>
        <begin position="1039"/>
        <end position="1068"/>
    </location>
</feature>